<keyword evidence="4" id="KW-0812">Transmembrane</keyword>
<evidence type="ECO:0000313" key="6">
    <source>
        <dbReference type="EMBL" id="GGE97126.1"/>
    </source>
</evidence>
<feature type="transmembrane region" description="Helical" evidence="4">
    <location>
        <begin position="221"/>
        <end position="241"/>
    </location>
</feature>
<evidence type="ECO:0000256" key="3">
    <source>
        <dbReference type="ARBA" id="ARBA00023125"/>
    </source>
</evidence>
<dbReference type="InterPro" id="IPR036187">
    <property type="entry name" value="DNA_mismatch_repair_MutS_sf"/>
</dbReference>
<feature type="domain" description="DNA mismatch repair proteins mutS family" evidence="5">
    <location>
        <begin position="433"/>
        <end position="614"/>
    </location>
</feature>
<dbReference type="SUPFAM" id="SSF48334">
    <property type="entry name" value="DNA repair protein MutS, domain III"/>
    <property type="match status" value="1"/>
</dbReference>
<dbReference type="Pfam" id="PF00488">
    <property type="entry name" value="MutS_V"/>
    <property type="match status" value="1"/>
</dbReference>
<dbReference type="SMART" id="SM00534">
    <property type="entry name" value="MUTSac"/>
    <property type="match status" value="1"/>
</dbReference>
<proteinExistence type="predicted"/>
<evidence type="ECO:0000256" key="1">
    <source>
        <dbReference type="ARBA" id="ARBA00022741"/>
    </source>
</evidence>
<dbReference type="EMBL" id="BMHT01000001">
    <property type="protein sequence ID" value="GGE97126.1"/>
    <property type="molecule type" value="Genomic_DNA"/>
</dbReference>
<dbReference type="PANTHER" id="PTHR11361">
    <property type="entry name" value="DNA MISMATCH REPAIR PROTEIN MUTS FAMILY MEMBER"/>
    <property type="match status" value="1"/>
</dbReference>
<keyword evidence="3" id="KW-0238">DNA-binding</keyword>
<evidence type="ECO:0000313" key="7">
    <source>
        <dbReference type="Proteomes" id="UP000632273"/>
    </source>
</evidence>
<organism evidence="6 7">
    <name type="scientific">Hymenobacter cavernae</name>
    <dbReference type="NCBI Taxonomy" id="2044852"/>
    <lineage>
        <taxon>Bacteria</taxon>
        <taxon>Pseudomonadati</taxon>
        <taxon>Bacteroidota</taxon>
        <taxon>Cytophagia</taxon>
        <taxon>Cytophagales</taxon>
        <taxon>Hymenobacteraceae</taxon>
        <taxon>Hymenobacter</taxon>
    </lineage>
</organism>
<protein>
    <submittedName>
        <fullName evidence="6">DNA mismatch repair protein</fullName>
    </submittedName>
</protein>
<evidence type="ECO:0000256" key="2">
    <source>
        <dbReference type="ARBA" id="ARBA00022840"/>
    </source>
</evidence>
<keyword evidence="1" id="KW-0547">Nucleotide-binding</keyword>
<feature type="transmembrane region" description="Helical" evidence="4">
    <location>
        <begin position="65"/>
        <end position="82"/>
    </location>
</feature>
<evidence type="ECO:0000259" key="5">
    <source>
        <dbReference type="SMART" id="SM00534"/>
    </source>
</evidence>
<keyword evidence="4" id="KW-0472">Membrane</keyword>
<reference evidence="7" key="1">
    <citation type="journal article" date="2019" name="Int. J. Syst. Evol. Microbiol.">
        <title>The Global Catalogue of Microorganisms (GCM) 10K type strain sequencing project: providing services to taxonomists for standard genome sequencing and annotation.</title>
        <authorList>
            <consortium name="The Broad Institute Genomics Platform"/>
            <consortium name="The Broad Institute Genome Sequencing Center for Infectious Disease"/>
            <person name="Wu L."/>
            <person name="Ma J."/>
        </authorList>
    </citation>
    <scope>NUCLEOTIDE SEQUENCE [LARGE SCALE GENOMIC DNA]</scope>
    <source>
        <strain evidence="7">CGMCC 1.15197</strain>
    </source>
</reference>
<dbReference type="InterPro" id="IPR000432">
    <property type="entry name" value="DNA_mismatch_repair_MutS_C"/>
</dbReference>
<keyword evidence="2" id="KW-0067">ATP-binding</keyword>
<evidence type="ECO:0000256" key="4">
    <source>
        <dbReference type="SAM" id="Phobius"/>
    </source>
</evidence>
<dbReference type="SUPFAM" id="SSF52540">
    <property type="entry name" value="P-loop containing nucleoside triphosphate hydrolases"/>
    <property type="match status" value="1"/>
</dbReference>
<dbReference type="InterPro" id="IPR045076">
    <property type="entry name" value="MutS"/>
</dbReference>
<gene>
    <name evidence="6" type="ORF">GCM10011383_04820</name>
</gene>
<dbReference type="PANTHER" id="PTHR11361:SF99">
    <property type="entry name" value="DNA MISMATCH REPAIR PROTEIN"/>
    <property type="match status" value="1"/>
</dbReference>
<dbReference type="Gene3D" id="3.40.50.300">
    <property type="entry name" value="P-loop containing nucleotide triphosphate hydrolases"/>
    <property type="match status" value="1"/>
</dbReference>
<comment type="caution">
    <text evidence="6">The sequence shown here is derived from an EMBL/GenBank/DDBJ whole genome shotgun (WGS) entry which is preliminary data.</text>
</comment>
<dbReference type="InterPro" id="IPR027417">
    <property type="entry name" value="P-loop_NTPase"/>
</dbReference>
<keyword evidence="4" id="KW-1133">Transmembrane helix</keyword>
<sequence>MPVPATDFRPLTVPPADVFLENQAVHAAREQHYAARHQAVAWLRVVAFGLSAFGVYYLFSLGQVQGAFALLFVAYLVFLLLVRWHGSVGYLREHHRLLGELNHNETARLQGKLGSFDAGLRYLDAAHPYAADLDVFGAHSLFQLLNRATSRLGHDWLAGWLLAPAPAATVRERQAAVAELTPDLGWQQEWQARARHFPRQDADPRQFTTWLRQPDFFADKGWLKALLFVLPPLAVATVVLWLTGNGAGPLLIAVVVLGSLNARFQKARADYFQHSMAMRDALRAYHDQLALFEARTWQSPMLLRLHRSLHAAENGTPASRLIGQLSSIVGLFSMRESPAIAVLANNLLLWDFFCMWRLEGWKRRLGGQLDAMLETGAELEALVSLAGFQFANTSYAVPEISAATLEFTAQDLGHPLIFAAQRIRNDFSTVGAGHTGVVTGSNMSGKSTFLRSVGLNMVLALAGAAACARQLRVSPAQVYTAMRTQDNLAESTSSFYAELKRLRLLLELSTTGEPVFYLLDEILKGTNSRDRHRGARALVHQLHQRPASGLVSTHDLELASLADELPGSVVNYSFNSTIEGDEIRFDYHLTPGVCRSFNASKLMQLMGIAIEDHSDENEG</sequence>
<name>A0ABQ1TK89_9BACT</name>
<dbReference type="Proteomes" id="UP000632273">
    <property type="component" value="Unassembled WGS sequence"/>
</dbReference>
<keyword evidence="7" id="KW-1185">Reference proteome</keyword>
<feature type="transmembrane region" description="Helical" evidence="4">
    <location>
        <begin position="39"/>
        <end position="59"/>
    </location>
</feature>
<accession>A0ABQ1TK89</accession>